<dbReference type="PANTHER" id="PTHR43649:SF12">
    <property type="entry name" value="DIACETYLCHITOBIOSE BINDING PROTEIN DASA"/>
    <property type="match status" value="1"/>
</dbReference>
<evidence type="ECO:0000313" key="3">
    <source>
        <dbReference type="Proteomes" id="UP000307943"/>
    </source>
</evidence>
<comment type="caution">
    <text evidence="2">The sequence shown here is derived from an EMBL/GenBank/DDBJ whole genome shotgun (WGS) entry which is preliminary data.</text>
</comment>
<evidence type="ECO:0000256" key="1">
    <source>
        <dbReference type="SAM" id="Coils"/>
    </source>
</evidence>
<dbReference type="Gene3D" id="3.40.190.10">
    <property type="entry name" value="Periplasmic binding protein-like II"/>
    <property type="match status" value="1"/>
</dbReference>
<keyword evidence="3" id="KW-1185">Reference proteome</keyword>
<proteinExistence type="predicted"/>
<feature type="coiled-coil region" evidence="1">
    <location>
        <begin position="442"/>
        <end position="469"/>
    </location>
</feature>
<dbReference type="AlphaFoldDB" id="A0A5C4T9B1"/>
<dbReference type="SUPFAM" id="SSF53850">
    <property type="entry name" value="Periplasmic binding protein-like II"/>
    <property type="match status" value="1"/>
</dbReference>
<protein>
    <submittedName>
        <fullName evidence="2">Extracellular solute-binding protein</fullName>
    </submittedName>
</protein>
<dbReference type="PANTHER" id="PTHR43649">
    <property type="entry name" value="ARABINOSE-BINDING PROTEIN-RELATED"/>
    <property type="match status" value="1"/>
</dbReference>
<keyword evidence="1" id="KW-0175">Coiled coil</keyword>
<evidence type="ECO:0000313" key="2">
    <source>
        <dbReference type="EMBL" id="TNJ65190.1"/>
    </source>
</evidence>
<dbReference type="Proteomes" id="UP000307943">
    <property type="component" value="Unassembled WGS sequence"/>
</dbReference>
<dbReference type="Pfam" id="PF01547">
    <property type="entry name" value="SBP_bac_1"/>
    <property type="match status" value="1"/>
</dbReference>
<dbReference type="EMBL" id="VDCQ01000021">
    <property type="protein sequence ID" value="TNJ65190.1"/>
    <property type="molecule type" value="Genomic_DNA"/>
</dbReference>
<dbReference type="InterPro" id="IPR050490">
    <property type="entry name" value="Bact_solute-bd_prot1"/>
</dbReference>
<name>A0A5C4T9B1_9BACL</name>
<dbReference type="OrthoDB" id="9782846at2"/>
<sequence>MLRLYVAAYRTVRCSREGKRFPLLFNHYWGGDCMNIIQKKGSMLCLFGLVGALLAGCGSSADTKPSAPNASMPPAQNTSPATLTLYVMGGLTEVYAKQYIVSHIQKQMPHITMNIVVEGKGTAPQELVTAGTIPDLMFFPNNRLYDMNELGLLANLDPLVKSHQIDLTRLDDGLVDSIRKYSDKGELLTMPWGTGNYALYYNKDIFDKFAVPYPKDGMTWDEVYQLATRLTRIDGGVQYKGFDFAPSNYLGYNQLSAPLVDAKTDKASFNTDAWKKLFETFGRFVMIPGNNTAGNNKELEDFTKTRTLAMRAGTTMLPQLLALEKEGNPINFDLVSFPAFPETPKTSLQYLASTFAISTQSKYKDQAMEIIKIMLSDEVQKEGAGILRLTALKSEEVRGATGKDYPSISGKNIKALYANKLAPTKEATKYDDIVRKALPAHFNNYAQGKKDLNTVLREAEEEVNKKIAEQKAK</sequence>
<gene>
    <name evidence="2" type="ORF">FE784_16465</name>
</gene>
<reference evidence="2 3" key="1">
    <citation type="submission" date="2019-05" db="EMBL/GenBank/DDBJ databases">
        <title>We sequenced the genome of Paenibacillus hemerocallicola KCTC 33185 for further insight into its adaptation and study the phylogeny of Paenibacillus.</title>
        <authorList>
            <person name="Narsing Rao M.P."/>
        </authorList>
    </citation>
    <scope>NUCLEOTIDE SEQUENCE [LARGE SCALE GENOMIC DNA]</scope>
    <source>
        <strain evidence="2 3">KCTC 33185</strain>
    </source>
</reference>
<dbReference type="InterPro" id="IPR006059">
    <property type="entry name" value="SBP"/>
</dbReference>
<accession>A0A5C4T9B1</accession>
<organism evidence="2 3">
    <name type="scientific">Paenibacillus hemerocallicola</name>
    <dbReference type="NCBI Taxonomy" id="1172614"/>
    <lineage>
        <taxon>Bacteria</taxon>
        <taxon>Bacillati</taxon>
        <taxon>Bacillota</taxon>
        <taxon>Bacilli</taxon>
        <taxon>Bacillales</taxon>
        <taxon>Paenibacillaceae</taxon>
        <taxon>Paenibacillus</taxon>
    </lineage>
</organism>